<evidence type="ECO:0000313" key="1">
    <source>
        <dbReference type="EMBL" id="CAA9442885.1"/>
    </source>
</evidence>
<dbReference type="AlphaFoldDB" id="A0A6J4QET0"/>
<proteinExistence type="predicted"/>
<dbReference type="EMBL" id="CADCVE010000015">
    <property type="protein sequence ID" value="CAA9442885.1"/>
    <property type="molecule type" value="Genomic_DNA"/>
</dbReference>
<protein>
    <submittedName>
        <fullName evidence="1">Uncharacterized protein</fullName>
    </submittedName>
</protein>
<sequence>MTKCAFSWKSVWYDILEVRTGENVVPNEALRVLGGVVVVSFRLG</sequence>
<reference evidence="1" key="1">
    <citation type="submission" date="2020-02" db="EMBL/GenBank/DDBJ databases">
        <authorList>
            <person name="Meier V. D."/>
        </authorList>
    </citation>
    <scope>NUCLEOTIDE SEQUENCE</scope>
    <source>
        <strain evidence="1">AVDCRST_MAG28</strain>
    </source>
</reference>
<name>A0A6J4QET0_9ACTN</name>
<gene>
    <name evidence="1" type="ORF">AVDCRST_MAG28-685</name>
</gene>
<accession>A0A6J4QET0</accession>
<organism evidence="1">
    <name type="scientific">uncultured Rubrobacteraceae bacterium</name>
    <dbReference type="NCBI Taxonomy" id="349277"/>
    <lineage>
        <taxon>Bacteria</taxon>
        <taxon>Bacillati</taxon>
        <taxon>Actinomycetota</taxon>
        <taxon>Rubrobacteria</taxon>
        <taxon>Rubrobacterales</taxon>
        <taxon>Rubrobacteraceae</taxon>
        <taxon>environmental samples</taxon>
    </lineage>
</organism>